<evidence type="ECO:0000313" key="3">
    <source>
        <dbReference type="EMBL" id="MCD9640761.1"/>
    </source>
</evidence>
<evidence type="ECO:0000259" key="2">
    <source>
        <dbReference type="Pfam" id="PF00931"/>
    </source>
</evidence>
<proteinExistence type="predicted"/>
<dbReference type="InterPro" id="IPR002182">
    <property type="entry name" value="NB-ARC"/>
</dbReference>
<dbReference type="PANTHER" id="PTHR36766:SF53">
    <property type="entry name" value="DISEASE RESISTANCE PROTEIN RPP13-LIKE"/>
    <property type="match status" value="1"/>
</dbReference>
<dbReference type="Proteomes" id="UP000823775">
    <property type="component" value="Unassembled WGS sequence"/>
</dbReference>
<sequence length="153" mass="17605">MGSSLENHEVIGFDEEAEKVIKRLVEGSEYLDVIQVVGFTKRLDEFQDKNEAGIAKEIRDRVANGGKCLIVLDDVWDSDIVHFIKKVFPENNIGHRIIMTTRHKDVARFVNAEPHKLKFLNPKESFQLIEKRDFTNSRCPVEFVEHGQGIVEK</sequence>
<comment type="caution">
    <text evidence="3">The sequence shown here is derived from an EMBL/GenBank/DDBJ whole genome shotgun (WGS) entry which is preliminary data.</text>
</comment>
<feature type="domain" description="NB-ARC" evidence="2">
    <location>
        <begin position="40"/>
        <end position="137"/>
    </location>
</feature>
<gene>
    <name evidence="3" type="ORF">HAX54_026290</name>
</gene>
<dbReference type="InterPro" id="IPR027417">
    <property type="entry name" value="P-loop_NTPase"/>
</dbReference>
<dbReference type="Pfam" id="PF00931">
    <property type="entry name" value="NB-ARC"/>
    <property type="match status" value="1"/>
</dbReference>
<keyword evidence="1" id="KW-0611">Plant defense</keyword>
<evidence type="ECO:0000256" key="1">
    <source>
        <dbReference type="ARBA" id="ARBA00022821"/>
    </source>
</evidence>
<organism evidence="3 4">
    <name type="scientific">Datura stramonium</name>
    <name type="common">Jimsonweed</name>
    <name type="synonym">Common thornapple</name>
    <dbReference type="NCBI Taxonomy" id="4076"/>
    <lineage>
        <taxon>Eukaryota</taxon>
        <taxon>Viridiplantae</taxon>
        <taxon>Streptophyta</taxon>
        <taxon>Embryophyta</taxon>
        <taxon>Tracheophyta</taxon>
        <taxon>Spermatophyta</taxon>
        <taxon>Magnoliopsida</taxon>
        <taxon>eudicotyledons</taxon>
        <taxon>Gunneridae</taxon>
        <taxon>Pentapetalae</taxon>
        <taxon>asterids</taxon>
        <taxon>lamiids</taxon>
        <taxon>Solanales</taxon>
        <taxon>Solanaceae</taxon>
        <taxon>Solanoideae</taxon>
        <taxon>Datureae</taxon>
        <taxon>Datura</taxon>
    </lineage>
</organism>
<evidence type="ECO:0000313" key="4">
    <source>
        <dbReference type="Proteomes" id="UP000823775"/>
    </source>
</evidence>
<name>A0ABS8V2H9_DATST</name>
<keyword evidence="4" id="KW-1185">Reference proteome</keyword>
<dbReference type="EMBL" id="JACEIK010003197">
    <property type="protein sequence ID" value="MCD9640761.1"/>
    <property type="molecule type" value="Genomic_DNA"/>
</dbReference>
<accession>A0ABS8V2H9</accession>
<dbReference type="Gene3D" id="3.40.50.300">
    <property type="entry name" value="P-loop containing nucleotide triphosphate hydrolases"/>
    <property type="match status" value="1"/>
</dbReference>
<protein>
    <recommendedName>
        <fullName evidence="2">NB-ARC domain-containing protein</fullName>
    </recommendedName>
</protein>
<reference evidence="3 4" key="1">
    <citation type="journal article" date="2021" name="BMC Genomics">
        <title>Datura genome reveals duplications of psychoactive alkaloid biosynthetic genes and high mutation rate following tissue culture.</title>
        <authorList>
            <person name="Rajewski A."/>
            <person name="Carter-House D."/>
            <person name="Stajich J."/>
            <person name="Litt A."/>
        </authorList>
    </citation>
    <scope>NUCLEOTIDE SEQUENCE [LARGE SCALE GENOMIC DNA]</scope>
    <source>
        <strain evidence="3">AR-01</strain>
    </source>
</reference>
<dbReference type="SUPFAM" id="SSF52540">
    <property type="entry name" value="P-loop containing nucleoside triphosphate hydrolases"/>
    <property type="match status" value="1"/>
</dbReference>
<dbReference type="PANTHER" id="PTHR36766">
    <property type="entry name" value="PLANT BROAD-SPECTRUM MILDEW RESISTANCE PROTEIN RPW8"/>
    <property type="match status" value="1"/>
</dbReference>